<proteinExistence type="predicted"/>
<reference evidence="1" key="1">
    <citation type="submission" date="2023-10" db="EMBL/GenBank/DDBJ databases">
        <title>Genome assembly of Pristionchus species.</title>
        <authorList>
            <person name="Yoshida K."/>
            <person name="Sommer R.J."/>
        </authorList>
    </citation>
    <scope>NUCLEOTIDE SEQUENCE</scope>
    <source>
        <strain evidence="1">RS0144</strain>
    </source>
</reference>
<organism evidence="1 2">
    <name type="scientific">Pristionchus entomophagus</name>
    <dbReference type="NCBI Taxonomy" id="358040"/>
    <lineage>
        <taxon>Eukaryota</taxon>
        <taxon>Metazoa</taxon>
        <taxon>Ecdysozoa</taxon>
        <taxon>Nematoda</taxon>
        <taxon>Chromadorea</taxon>
        <taxon>Rhabditida</taxon>
        <taxon>Rhabditina</taxon>
        <taxon>Diplogasteromorpha</taxon>
        <taxon>Diplogasteroidea</taxon>
        <taxon>Neodiplogasteridae</taxon>
        <taxon>Pristionchus</taxon>
    </lineage>
</organism>
<accession>A0AAV5TE93</accession>
<comment type="caution">
    <text evidence="1">The sequence shown here is derived from an EMBL/GenBank/DDBJ whole genome shotgun (WGS) entry which is preliminary data.</text>
</comment>
<name>A0AAV5TE93_9BILA</name>
<evidence type="ECO:0000313" key="1">
    <source>
        <dbReference type="EMBL" id="GMS90081.1"/>
    </source>
</evidence>
<protein>
    <recommendedName>
        <fullName evidence="3">Decapping nuclease</fullName>
    </recommendedName>
</protein>
<dbReference type="EMBL" id="BTSX01000003">
    <property type="protein sequence ID" value="GMS90081.1"/>
    <property type="molecule type" value="Genomic_DNA"/>
</dbReference>
<keyword evidence="2" id="KW-1185">Reference proteome</keyword>
<evidence type="ECO:0008006" key="3">
    <source>
        <dbReference type="Google" id="ProtNLM"/>
    </source>
</evidence>
<sequence>MYQQFPIVAQRDGKSLKEVLKCADFFAYYGIFEHIANRWVDRKTFHYRAIRLKGVIFIGNTEKYDAKFAEKGKSAERKIRNATGNVEATDLQAKHYRVTSSKLQWNDETHLSSLNLASIVEIDSFENGEAVEIKTCSDSKSQILKKYRHRWANWNLASSIRMSLGGIEKMKQVYGNGKAEMLPWAKLLWRRMNFKNEKELANRAIFSWRLFFSFRVI</sequence>
<evidence type="ECO:0000313" key="2">
    <source>
        <dbReference type="Proteomes" id="UP001432027"/>
    </source>
</evidence>
<dbReference type="AlphaFoldDB" id="A0AAV5TE93"/>
<gene>
    <name evidence="1" type="ORF">PENTCL1PPCAC_12256</name>
</gene>
<dbReference type="Proteomes" id="UP001432027">
    <property type="component" value="Unassembled WGS sequence"/>
</dbReference>